<gene>
    <name evidence="2" type="ORF">Slati_1913900</name>
</gene>
<evidence type="ECO:0008006" key="3">
    <source>
        <dbReference type="Google" id="ProtNLM"/>
    </source>
</evidence>
<dbReference type="AlphaFoldDB" id="A0AAW2X2U1"/>
<organism evidence="2">
    <name type="scientific">Sesamum latifolium</name>
    <dbReference type="NCBI Taxonomy" id="2727402"/>
    <lineage>
        <taxon>Eukaryota</taxon>
        <taxon>Viridiplantae</taxon>
        <taxon>Streptophyta</taxon>
        <taxon>Embryophyta</taxon>
        <taxon>Tracheophyta</taxon>
        <taxon>Spermatophyta</taxon>
        <taxon>Magnoliopsida</taxon>
        <taxon>eudicotyledons</taxon>
        <taxon>Gunneridae</taxon>
        <taxon>Pentapetalae</taxon>
        <taxon>asterids</taxon>
        <taxon>lamiids</taxon>
        <taxon>Lamiales</taxon>
        <taxon>Pedaliaceae</taxon>
        <taxon>Sesamum</taxon>
    </lineage>
</organism>
<name>A0AAW2X2U1_9LAMI</name>
<protein>
    <recommendedName>
        <fullName evidence="3">Secreted protein</fullName>
    </recommendedName>
</protein>
<feature type="chain" id="PRO_5043542611" description="Secreted protein" evidence="1">
    <location>
        <begin position="21"/>
        <end position="78"/>
    </location>
</feature>
<feature type="signal peptide" evidence="1">
    <location>
        <begin position="1"/>
        <end position="20"/>
    </location>
</feature>
<reference evidence="2" key="1">
    <citation type="submission" date="2020-06" db="EMBL/GenBank/DDBJ databases">
        <authorList>
            <person name="Li T."/>
            <person name="Hu X."/>
            <person name="Zhang T."/>
            <person name="Song X."/>
            <person name="Zhang H."/>
            <person name="Dai N."/>
            <person name="Sheng W."/>
            <person name="Hou X."/>
            <person name="Wei L."/>
        </authorList>
    </citation>
    <scope>NUCLEOTIDE SEQUENCE</scope>
    <source>
        <strain evidence="2">KEN1</strain>
        <tissue evidence="2">Leaf</tissue>
    </source>
</reference>
<evidence type="ECO:0000313" key="2">
    <source>
        <dbReference type="EMBL" id="KAL0447860.1"/>
    </source>
</evidence>
<comment type="caution">
    <text evidence="2">The sequence shown here is derived from an EMBL/GenBank/DDBJ whole genome shotgun (WGS) entry which is preliminary data.</text>
</comment>
<sequence length="78" mass="8678">MMLMRSMVIVLLDSVRKLLGQGGKAGPPARPPGLGRAPRWLGAYARTLFSSRALGSSRQYLWDRIDNSSARYSLSHFQ</sequence>
<keyword evidence="1" id="KW-0732">Signal</keyword>
<reference evidence="2" key="2">
    <citation type="journal article" date="2024" name="Plant">
        <title>Genomic evolution and insights into agronomic trait innovations of Sesamum species.</title>
        <authorList>
            <person name="Miao H."/>
            <person name="Wang L."/>
            <person name="Qu L."/>
            <person name="Liu H."/>
            <person name="Sun Y."/>
            <person name="Le M."/>
            <person name="Wang Q."/>
            <person name="Wei S."/>
            <person name="Zheng Y."/>
            <person name="Lin W."/>
            <person name="Duan Y."/>
            <person name="Cao H."/>
            <person name="Xiong S."/>
            <person name="Wang X."/>
            <person name="Wei L."/>
            <person name="Li C."/>
            <person name="Ma Q."/>
            <person name="Ju M."/>
            <person name="Zhao R."/>
            <person name="Li G."/>
            <person name="Mu C."/>
            <person name="Tian Q."/>
            <person name="Mei H."/>
            <person name="Zhang T."/>
            <person name="Gao T."/>
            <person name="Zhang H."/>
        </authorList>
    </citation>
    <scope>NUCLEOTIDE SEQUENCE</scope>
    <source>
        <strain evidence="2">KEN1</strain>
    </source>
</reference>
<proteinExistence type="predicted"/>
<dbReference type="EMBL" id="JACGWN010000006">
    <property type="protein sequence ID" value="KAL0447860.1"/>
    <property type="molecule type" value="Genomic_DNA"/>
</dbReference>
<accession>A0AAW2X2U1</accession>
<evidence type="ECO:0000256" key="1">
    <source>
        <dbReference type="SAM" id="SignalP"/>
    </source>
</evidence>